<dbReference type="Pfam" id="PF14559">
    <property type="entry name" value="TPR_19"/>
    <property type="match status" value="1"/>
</dbReference>
<organism evidence="2">
    <name type="scientific">marine sediment metagenome</name>
    <dbReference type="NCBI Taxonomy" id="412755"/>
    <lineage>
        <taxon>unclassified sequences</taxon>
        <taxon>metagenomes</taxon>
        <taxon>ecological metagenomes</taxon>
    </lineage>
</organism>
<dbReference type="AlphaFoldDB" id="X1A697"/>
<feature type="non-terminal residue" evidence="2">
    <location>
        <position position="232"/>
    </location>
</feature>
<evidence type="ECO:0000313" key="2">
    <source>
        <dbReference type="EMBL" id="GAG68313.1"/>
    </source>
</evidence>
<dbReference type="Gene3D" id="1.25.40.10">
    <property type="entry name" value="Tetratricopeptide repeat domain"/>
    <property type="match status" value="1"/>
</dbReference>
<sequence length="232" mass="27413">MDEKELREKIEKKPLEAMNYYYLGKELMGRPISMISSVDEIEDLFRKALELSPRLWAPRTMLGELLFKLGRYKDAEWCFRDVLKYFPDSTSAREFLAKCIEARASTKAEIKETPERDVLYLFENNIREFIRSVLEKGHGSNWWRKGIPQQVRAKCASKREEGLEEEKDADLLLFTDFRNYKAILDHQPNKKFFSKHFDIKEWGKTLYSIEPIRNAIAHNHPLPKSASKIKTY</sequence>
<name>X1A697_9ZZZZ</name>
<feature type="domain" description="Swt1-like HEPN" evidence="1">
    <location>
        <begin position="118"/>
        <end position="223"/>
    </location>
</feature>
<evidence type="ECO:0000259" key="1">
    <source>
        <dbReference type="Pfam" id="PF18731"/>
    </source>
</evidence>
<reference evidence="2" key="1">
    <citation type="journal article" date="2014" name="Front. Microbiol.">
        <title>High frequency of phylogenetically diverse reductive dehalogenase-homologous genes in deep subseafloor sedimentary metagenomes.</title>
        <authorList>
            <person name="Kawai M."/>
            <person name="Futagami T."/>
            <person name="Toyoda A."/>
            <person name="Takaki Y."/>
            <person name="Nishi S."/>
            <person name="Hori S."/>
            <person name="Arai W."/>
            <person name="Tsubouchi T."/>
            <person name="Morono Y."/>
            <person name="Uchiyama I."/>
            <person name="Ito T."/>
            <person name="Fujiyama A."/>
            <person name="Inagaki F."/>
            <person name="Takami H."/>
        </authorList>
    </citation>
    <scope>NUCLEOTIDE SEQUENCE</scope>
    <source>
        <strain evidence="2">Expedition CK06-06</strain>
    </source>
</reference>
<dbReference type="Pfam" id="PF18731">
    <property type="entry name" value="HEPN_Swt1"/>
    <property type="match status" value="1"/>
</dbReference>
<protein>
    <recommendedName>
        <fullName evidence="1">Swt1-like HEPN domain-containing protein</fullName>
    </recommendedName>
</protein>
<gene>
    <name evidence="2" type="ORF">S01H4_15290</name>
</gene>
<proteinExistence type="predicted"/>
<dbReference type="EMBL" id="BART01006705">
    <property type="protein sequence ID" value="GAG68313.1"/>
    <property type="molecule type" value="Genomic_DNA"/>
</dbReference>
<dbReference type="InterPro" id="IPR041650">
    <property type="entry name" value="HEPN_Swt1"/>
</dbReference>
<comment type="caution">
    <text evidence="2">The sequence shown here is derived from an EMBL/GenBank/DDBJ whole genome shotgun (WGS) entry which is preliminary data.</text>
</comment>
<dbReference type="SUPFAM" id="SSF48452">
    <property type="entry name" value="TPR-like"/>
    <property type="match status" value="1"/>
</dbReference>
<accession>X1A697</accession>
<dbReference type="InterPro" id="IPR011990">
    <property type="entry name" value="TPR-like_helical_dom_sf"/>
</dbReference>